<evidence type="ECO:0000256" key="1">
    <source>
        <dbReference type="SAM" id="Phobius"/>
    </source>
</evidence>
<keyword evidence="1" id="KW-1133">Transmembrane helix</keyword>
<reference evidence="2 3" key="1">
    <citation type="submission" date="2019-06" db="EMBL/GenBank/DDBJ databases">
        <title>WGS assembly of Gossypium darwinii.</title>
        <authorList>
            <person name="Chen Z.J."/>
            <person name="Sreedasyam A."/>
            <person name="Ando A."/>
            <person name="Song Q."/>
            <person name="De L."/>
            <person name="Hulse-Kemp A."/>
            <person name="Ding M."/>
            <person name="Ye W."/>
            <person name="Kirkbride R."/>
            <person name="Jenkins J."/>
            <person name="Plott C."/>
            <person name="Lovell J."/>
            <person name="Lin Y.-M."/>
            <person name="Vaughn R."/>
            <person name="Liu B."/>
            <person name="Li W."/>
            <person name="Simpson S."/>
            <person name="Scheffler B."/>
            <person name="Saski C."/>
            <person name="Grover C."/>
            <person name="Hu G."/>
            <person name="Conover J."/>
            <person name="Carlson J."/>
            <person name="Shu S."/>
            <person name="Boston L."/>
            <person name="Williams M."/>
            <person name="Peterson D."/>
            <person name="Mcgee K."/>
            <person name="Jones D."/>
            <person name="Wendel J."/>
            <person name="Stelly D."/>
            <person name="Grimwood J."/>
            <person name="Schmutz J."/>
        </authorList>
    </citation>
    <scope>NUCLEOTIDE SEQUENCE [LARGE SCALE GENOMIC DNA]</scope>
    <source>
        <strain evidence="2">1808015.09</strain>
    </source>
</reference>
<keyword evidence="3" id="KW-1185">Reference proteome</keyword>
<organism evidence="2 3">
    <name type="scientific">Gossypium darwinii</name>
    <name type="common">Darwin's cotton</name>
    <name type="synonym">Gossypium barbadense var. darwinii</name>
    <dbReference type="NCBI Taxonomy" id="34276"/>
    <lineage>
        <taxon>Eukaryota</taxon>
        <taxon>Viridiplantae</taxon>
        <taxon>Streptophyta</taxon>
        <taxon>Embryophyta</taxon>
        <taxon>Tracheophyta</taxon>
        <taxon>Spermatophyta</taxon>
        <taxon>Magnoliopsida</taxon>
        <taxon>eudicotyledons</taxon>
        <taxon>Gunneridae</taxon>
        <taxon>Pentapetalae</taxon>
        <taxon>rosids</taxon>
        <taxon>malvids</taxon>
        <taxon>Malvales</taxon>
        <taxon>Malvaceae</taxon>
        <taxon>Malvoideae</taxon>
        <taxon>Gossypium</taxon>
    </lineage>
</organism>
<accession>A0A5D2EKD6</accession>
<name>A0A5D2EKD6_GOSDA</name>
<dbReference type="AlphaFoldDB" id="A0A5D2EKD6"/>
<dbReference type="Proteomes" id="UP000323506">
    <property type="component" value="Chromosome A11"/>
</dbReference>
<dbReference type="EMBL" id="CM017698">
    <property type="protein sequence ID" value="TYG94114.1"/>
    <property type="molecule type" value="Genomic_DNA"/>
</dbReference>
<sequence>MLFVSKNLHDFKASQLLGWVADRIDSVNQIMEKYLRYVYSASITHLNLIFFFFCGNLCKRTLRKVNLF</sequence>
<proteinExistence type="predicted"/>
<keyword evidence="1" id="KW-0812">Transmembrane</keyword>
<evidence type="ECO:0000313" key="3">
    <source>
        <dbReference type="Proteomes" id="UP000323506"/>
    </source>
</evidence>
<gene>
    <name evidence="2" type="ORF">ES288_A11G163500v1</name>
</gene>
<evidence type="ECO:0000313" key="2">
    <source>
        <dbReference type="EMBL" id="TYG94114.1"/>
    </source>
</evidence>
<feature type="transmembrane region" description="Helical" evidence="1">
    <location>
        <begin position="37"/>
        <end position="58"/>
    </location>
</feature>
<protein>
    <submittedName>
        <fullName evidence="2">Uncharacterized protein</fullName>
    </submittedName>
</protein>
<keyword evidence="1" id="KW-0472">Membrane</keyword>